<dbReference type="Proteomes" id="UP001596060">
    <property type="component" value="Unassembled WGS sequence"/>
</dbReference>
<evidence type="ECO:0000256" key="1">
    <source>
        <dbReference type="SAM" id="MobiDB-lite"/>
    </source>
</evidence>
<evidence type="ECO:0000313" key="2">
    <source>
        <dbReference type="EMBL" id="MFC5508478.1"/>
    </source>
</evidence>
<evidence type="ECO:0000313" key="3">
    <source>
        <dbReference type="Proteomes" id="UP001596060"/>
    </source>
</evidence>
<gene>
    <name evidence="2" type="ORF">ACFPN9_24845</name>
</gene>
<sequence>MIDHQPDATSENDPTSRARRQRSPEGPGSAGAPEVGASLADVKNRHAKLLHQIRS</sequence>
<feature type="region of interest" description="Disordered" evidence="1">
    <location>
        <begin position="1"/>
        <end position="42"/>
    </location>
</feature>
<dbReference type="EMBL" id="JBHSLU010000092">
    <property type="protein sequence ID" value="MFC5508478.1"/>
    <property type="molecule type" value="Genomic_DNA"/>
</dbReference>
<keyword evidence="3" id="KW-1185">Reference proteome</keyword>
<reference evidence="3" key="1">
    <citation type="journal article" date="2019" name="Int. J. Syst. Evol. Microbiol.">
        <title>The Global Catalogue of Microorganisms (GCM) 10K type strain sequencing project: providing services to taxonomists for standard genome sequencing and annotation.</title>
        <authorList>
            <consortium name="The Broad Institute Genomics Platform"/>
            <consortium name="The Broad Institute Genome Sequencing Center for Infectious Disease"/>
            <person name="Wu L."/>
            <person name="Ma J."/>
        </authorList>
    </citation>
    <scope>NUCLEOTIDE SEQUENCE [LARGE SCALE GENOMIC DNA]</scope>
    <source>
        <strain evidence="3">CCUG 43117</strain>
    </source>
</reference>
<evidence type="ECO:0008006" key="4">
    <source>
        <dbReference type="Google" id="ProtNLM"/>
    </source>
</evidence>
<proteinExistence type="predicted"/>
<name>A0ABW0P9C1_9HYPH</name>
<dbReference type="RefSeq" id="WP_156446637.1">
    <property type="nucleotide sequence ID" value="NZ_JBHSLU010000092.1"/>
</dbReference>
<comment type="caution">
    <text evidence="2">The sequence shown here is derived from an EMBL/GenBank/DDBJ whole genome shotgun (WGS) entry which is preliminary data.</text>
</comment>
<organism evidence="2 3">
    <name type="scientific">Bosea massiliensis</name>
    <dbReference type="NCBI Taxonomy" id="151419"/>
    <lineage>
        <taxon>Bacteria</taxon>
        <taxon>Pseudomonadati</taxon>
        <taxon>Pseudomonadota</taxon>
        <taxon>Alphaproteobacteria</taxon>
        <taxon>Hyphomicrobiales</taxon>
        <taxon>Boseaceae</taxon>
        <taxon>Bosea</taxon>
    </lineage>
</organism>
<protein>
    <recommendedName>
        <fullName evidence="4">DUF465 domain-containing protein</fullName>
    </recommendedName>
</protein>
<accession>A0ABW0P9C1</accession>